<feature type="region of interest" description="Disordered" evidence="1">
    <location>
        <begin position="68"/>
        <end position="98"/>
    </location>
</feature>
<evidence type="ECO:0000256" key="1">
    <source>
        <dbReference type="SAM" id="MobiDB-lite"/>
    </source>
</evidence>
<dbReference type="RefSeq" id="WP_390320502.1">
    <property type="nucleotide sequence ID" value="NZ_JBHSPB010000023.1"/>
</dbReference>
<dbReference type="EMBL" id="JBHSPB010000023">
    <property type="protein sequence ID" value="MFC5724072.1"/>
    <property type="molecule type" value="Genomic_DNA"/>
</dbReference>
<accession>A0ABW0Z8B9</accession>
<protein>
    <recommendedName>
        <fullName evidence="4">CopG family transcriptional regulator</fullName>
    </recommendedName>
</protein>
<feature type="compositionally biased region" description="Basic and acidic residues" evidence="1">
    <location>
        <begin position="68"/>
        <end position="77"/>
    </location>
</feature>
<evidence type="ECO:0000313" key="2">
    <source>
        <dbReference type="EMBL" id="MFC5724072.1"/>
    </source>
</evidence>
<dbReference type="Proteomes" id="UP001596083">
    <property type="component" value="Unassembled WGS sequence"/>
</dbReference>
<gene>
    <name evidence="2" type="ORF">ACFP1Z_28280</name>
</gene>
<name>A0ABW0Z8B9_9ACTN</name>
<reference evidence="3" key="1">
    <citation type="journal article" date="2019" name="Int. J. Syst. Evol. Microbiol.">
        <title>The Global Catalogue of Microorganisms (GCM) 10K type strain sequencing project: providing services to taxonomists for standard genome sequencing and annotation.</title>
        <authorList>
            <consortium name="The Broad Institute Genomics Platform"/>
            <consortium name="The Broad Institute Genome Sequencing Center for Infectious Disease"/>
            <person name="Wu L."/>
            <person name="Ma J."/>
        </authorList>
    </citation>
    <scope>NUCLEOTIDE SEQUENCE [LARGE SCALE GENOMIC DNA]</scope>
    <source>
        <strain evidence="3">CGMCC 4.7304</strain>
    </source>
</reference>
<evidence type="ECO:0008006" key="4">
    <source>
        <dbReference type="Google" id="ProtNLM"/>
    </source>
</evidence>
<comment type="caution">
    <text evidence="2">The sequence shown here is derived from an EMBL/GenBank/DDBJ whole genome shotgun (WGS) entry which is preliminary data.</text>
</comment>
<organism evidence="2 3">
    <name type="scientific">Streptomyces gamaensis</name>
    <dbReference type="NCBI Taxonomy" id="1763542"/>
    <lineage>
        <taxon>Bacteria</taxon>
        <taxon>Bacillati</taxon>
        <taxon>Actinomycetota</taxon>
        <taxon>Actinomycetes</taxon>
        <taxon>Kitasatosporales</taxon>
        <taxon>Streptomycetaceae</taxon>
        <taxon>Streptomyces</taxon>
    </lineage>
</organism>
<evidence type="ECO:0000313" key="3">
    <source>
        <dbReference type="Proteomes" id="UP001596083"/>
    </source>
</evidence>
<sequence>MDSNEGRHVSADFPPEDYERLVAAAHGTGRTPEDFVHDAAMRAADNPFTQALADTMAAIDEMAPAFARADRTTHPLAEDGPDTPLSSRSLRAQHRRAA</sequence>
<keyword evidence="3" id="KW-1185">Reference proteome</keyword>
<proteinExistence type="predicted"/>